<dbReference type="InterPro" id="IPR040393">
    <property type="entry name" value="TREX1/2"/>
</dbReference>
<sequence length="214" mass="24222">MIISMFFFSPLNPRLDTTSCDIIQISAICGEKAFNCYCLPSKALSESAASITGFTVKENQLFLNGKLISTTPLLTALEAFIDFLYSFQCPVLLVAHNAMRFDTPILTRVLRHHSLYVRFQKVVEGFVDTLPLSKRLCFDLPSYSLKYLVQHYLKKTFNAHNAVEDARILQELFRAWNNSGLNLLMQNASQTHLQTAPQYVPLLAFSPLKDSTCE</sequence>
<comment type="catalytic activity">
    <reaction evidence="1">
        <text>Exonucleolytic cleavage in the 3'- to 5'-direction to yield nucleoside 5'-phosphates.</text>
        <dbReference type="EC" id="3.1.11.2"/>
    </reaction>
</comment>
<dbReference type="AlphaFoldDB" id="A0A8C5D9G8"/>
<reference evidence="10" key="2">
    <citation type="submission" date="2025-08" db="UniProtKB">
        <authorList>
            <consortium name="Ensembl"/>
        </authorList>
    </citation>
    <scope>IDENTIFICATION</scope>
</reference>
<evidence type="ECO:0000256" key="2">
    <source>
        <dbReference type="ARBA" id="ARBA00001946"/>
    </source>
</evidence>
<evidence type="ECO:0000259" key="9">
    <source>
        <dbReference type="Pfam" id="PF22123"/>
    </source>
</evidence>
<keyword evidence="8" id="KW-0460">Magnesium</keyword>
<keyword evidence="6" id="KW-0378">Hydrolase</keyword>
<evidence type="ECO:0000256" key="4">
    <source>
        <dbReference type="ARBA" id="ARBA00022722"/>
    </source>
</evidence>
<dbReference type="InterPro" id="IPR012337">
    <property type="entry name" value="RNaseH-like_sf"/>
</dbReference>
<keyword evidence="4" id="KW-0540">Nuclease</keyword>
<dbReference type="Gene3D" id="3.30.420.10">
    <property type="entry name" value="Ribonuclease H-like superfamily/Ribonuclease H"/>
    <property type="match status" value="1"/>
</dbReference>
<accession>A0A8C5D9G8</accession>
<dbReference type="PANTHER" id="PTHR13058:SF22">
    <property type="entry name" value="EXODEOXYRIBONUCLEASE III"/>
    <property type="match status" value="1"/>
</dbReference>
<reference evidence="10" key="3">
    <citation type="submission" date="2025-09" db="UniProtKB">
        <authorList>
            <consortium name="Ensembl"/>
        </authorList>
    </citation>
    <scope>IDENTIFICATION</scope>
</reference>
<evidence type="ECO:0000256" key="1">
    <source>
        <dbReference type="ARBA" id="ARBA00000493"/>
    </source>
</evidence>
<dbReference type="Pfam" id="PF22123">
    <property type="entry name" value="Exu_RNase_H_like"/>
    <property type="match status" value="1"/>
</dbReference>
<proteinExistence type="predicted"/>
<keyword evidence="5" id="KW-0479">Metal-binding</keyword>
<comment type="cofactor">
    <cofactor evidence="2">
        <name>Mg(2+)</name>
        <dbReference type="ChEBI" id="CHEBI:18420"/>
    </cofactor>
</comment>
<keyword evidence="7" id="KW-0269">Exonuclease</keyword>
<dbReference type="Ensembl" id="ENSGWIT00000002885.1">
    <property type="protein sequence ID" value="ENSGWIP00000002668.1"/>
    <property type="gene ID" value="ENSGWIG00000001444.1"/>
</dbReference>
<dbReference type="CDD" id="cd06127">
    <property type="entry name" value="DEDDh"/>
    <property type="match status" value="1"/>
</dbReference>
<evidence type="ECO:0000256" key="7">
    <source>
        <dbReference type="ARBA" id="ARBA00022839"/>
    </source>
</evidence>
<dbReference type="InterPro" id="IPR036397">
    <property type="entry name" value="RNaseH_sf"/>
</dbReference>
<name>A0A8C5D9G8_GOUWI</name>
<feature type="domain" description="Exuperantia RNAse H-like" evidence="9">
    <location>
        <begin position="21"/>
        <end position="149"/>
    </location>
</feature>
<protein>
    <recommendedName>
        <fullName evidence="3">exodeoxyribonuclease III</fullName>
        <ecNumber evidence="3">3.1.11.2</ecNumber>
    </recommendedName>
</protein>
<evidence type="ECO:0000256" key="8">
    <source>
        <dbReference type="ARBA" id="ARBA00022842"/>
    </source>
</evidence>
<keyword evidence="11" id="KW-1185">Reference proteome</keyword>
<dbReference type="GO" id="GO:0005737">
    <property type="term" value="C:cytoplasm"/>
    <property type="evidence" value="ECO:0007669"/>
    <property type="project" value="TreeGrafter"/>
</dbReference>
<evidence type="ECO:0000256" key="3">
    <source>
        <dbReference type="ARBA" id="ARBA00012115"/>
    </source>
</evidence>
<dbReference type="EC" id="3.1.11.2" evidence="3"/>
<dbReference type="GO" id="GO:0003676">
    <property type="term" value="F:nucleic acid binding"/>
    <property type="evidence" value="ECO:0007669"/>
    <property type="project" value="InterPro"/>
</dbReference>
<dbReference type="GO" id="GO:0006308">
    <property type="term" value="P:DNA catabolic process"/>
    <property type="evidence" value="ECO:0007669"/>
    <property type="project" value="TreeGrafter"/>
</dbReference>
<reference evidence="10" key="1">
    <citation type="submission" date="2020-06" db="EMBL/GenBank/DDBJ databases">
        <authorList>
            <consortium name="Wellcome Sanger Institute Data Sharing"/>
        </authorList>
    </citation>
    <scope>NUCLEOTIDE SEQUENCE [LARGE SCALE GENOMIC DNA]</scope>
</reference>
<evidence type="ECO:0000313" key="11">
    <source>
        <dbReference type="Proteomes" id="UP000694680"/>
    </source>
</evidence>
<dbReference type="SUPFAM" id="SSF53098">
    <property type="entry name" value="Ribonuclease H-like"/>
    <property type="match status" value="1"/>
</dbReference>
<evidence type="ECO:0000256" key="5">
    <source>
        <dbReference type="ARBA" id="ARBA00022723"/>
    </source>
</evidence>
<evidence type="ECO:0000313" key="10">
    <source>
        <dbReference type="Ensembl" id="ENSGWIP00000002668.1"/>
    </source>
</evidence>
<dbReference type="InterPro" id="IPR054362">
    <property type="entry name" value="Exu_RNase_H-like"/>
</dbReference>
<evidence type="ECO:0000256" key="6">
    <source>
        <dbReference type="ARBA" id="ARBA00022801"/>
    </source>
</evidence>
<dbReference type="GO" id="GO:0008311">
    <property type="term" value="F:double-stranded DNA 3'-5' DNA exonuclease activity"/>
    <property type="evidence" value="ECO:0007669"/>
    <property type="project" value="UniProtKB-EC"/>
</dbReference>
<dbReference type="Proteomes" id="UP000694680">
    <property type="component" value="Chromosome 6"/>
</dbReference>
<organism evidence="10 11">
    <name type="scientific">Gouania willdenowi</name>
    <name type="common">Blunt-snouted clingfish</name>
    <name type="synonym">Lepadogaster willdenowi</name>
    <dbReference type="NCBI Taxonomy" id="441366"/>
    <lineage>
        <taxon>Eukaryota</taxon>
        <taxon>Metazoa</taxon>
        <taxon>Chordata</taxon>
        <taxon>Craniata</taxon>
        <taxon>Vertebrata</taxon>
        <taxon>Euteleostomi</taxon>
        <taxon>Actinopterygii</taxon>
        <taxon>Neopterygii</taxon>
        <taxon>Teleostei</taxon>
        <taxon>Neoteleostei</taxon>
        <taxon>Acanthomorphata</taxon>
        <taxon>Ovalentaria</taxon>
        <taxon>Blenniimorphae</taxon>
        <taxon>Blenniiformes</taxon>
        <taxon>Gobiesocoidei</taxon>
        <taxon>Gobiesocidae</taxon>
        <taxon>Gobiesocinae</taxon>
        <taxon>Gouania</taxon>
    </lineage>
</organism>
<dbReference type="GO" id="GO:0046872">
    <property type="term" value="F:metal ion binding"/>
    <property type="evidence" value="ECO:0007669"/>
    <property type="project" value="UniProtKB-KW"/>
</dbReference>
<dbReference type="PANTHER" id="PTHR13058">
    <property type="entry name" value="THREE PRIME REPAIR EXONUCLEASE 1, 2"/>
    <property type="match status" value="1"/>
</dbReference>